<evidence type="ECO:0000256" key="1">
    <source>
        <dbReference type="SAM" id="Phobius"/>
    </source>
</evidence>
<keyword evidence="1" id="KW-0472">Membrane</keyword>
<gene>
    <name evidence="2" type="ORF">C8J26_1180</name>
</gene>
<comment type="caution">
    <text evidence="2">The sequence shown here is derived from an EMBL/GenBank/DDBJ whole genome shotgun (WGS) entry which is preliminary data.</text>
</comment>
<feature type="transmembrane region" description="Helical" evidence="1">
    <location>
        <begin position="12"/>
        <end position="36"/>
    </location>
</feature>
<dbReference type="Pfam" id="PF03929">
    <property type="entry name" value="PepSY_TM"/>
    <property type="match status" value="1"/>
</dbReference>
<name>A0A2T5GNE8_9SPHN</name>
<dbReference type="AlphaFoldDB" id="A0A2T5GNE8"/>
<keyword evidence="1" id="KW-1133">Transmembrane helix</keyword>
<keyword evidence="1" id="KW-0812">Transmembrane</keyword>
<evidence type="ECO:0000313" key="2">
    <source>
        <dbReference type="EMBL" id="PTQ60865.1"/>
    </source>
</evidence>
<dbReference type="PANTHER" id="PTHR34219">
    <property type="entry name" value="IRON-REGULATED INNER MEMBRANE PROTEIN-RELATED"/>
    <property type="match status" value="1"/>
</dbReference>
<protein>
    <submittedName>
        <fullName evidence="2">Putative iron-regulated membrane protein</fullName>
    </submittedName>
</protein>
<organism evidence="2 3">
    <name type="scientific">Sphingomonas aurantiaca</name>
    <dbReference type="NCBI Taxonomy" id="185949"/>
    <lineage>
        <taxon>Bacteria</taxon>
        <taxon>Pseudomonadati</taxon>
        <taxon>Pseudomonadota</taxon>
        <taxon>Alphaproteobacteria</taxon>
        <taxon>Sphingomonadales</taxon>
        <taxon>Sphingomonadaceae</taxon>
        <taxon>Sphingomonas</taxon>
    </lineage>
</organism>
<feature type="transmembrane region" description="Helical" evidence="1">
    <location>
        <begin position="335"/>
        <end position="356"/>
    </location>
</feature>
<proteinExistence type="predicted"/>
<dbReference type="EMBL" id="QAOG01000002">
    <property type="protein sequence ID" value="PTQ60865.1"/>
    <property type="molecule type" value="Genomic_DNA"/>
</dbReference>
<evidence type="ECO:0000313" key="3">
    <source>
        <dbReference type="Proteomes" id="UP000244189"/>
    </source>
</evidence>
<sequence>MTRGTIKTWYLVHKWTSLICTAFLLMLCVTGLPLIFQDEIDGWLNPPAPMATLPAGTPSLSLDAILKRAAAPAPGDMPLYISFDDDRPIVYVTTGATADVAPAAMHFLAFDARTGATMPPYVPGVMAFILELHTDMLLGFWAEIFLGVMGLLFFVAIVSGVVLYAPFMAKLDFGTLRRGRSKRLGWLDRHNLLGIVTLAWASVVGVTGTINTFVVPITNIWKANGLAAIAASETRTPLGPNRASVQAALDAVQRKAPDMEPQFIAFPGVVFSSKHHYAVFMKGTTPMTSKLLLPGFVDAATGRLDSVTPMPWYMQAMLLAQPLHFGDYGGLVMKIVWAVFDVLTIVVLGSGLYLWLRRKGGPSEQRVREVVMAGETA</sequence>
<keyword evidence="3" id="KW-1185">Reference proteome</keyword>
<accession>A0A2T5GNE8</accession>
<dbReference type="Proteomes" id="UP000244189">
    <property type="component" value="Unassembled WGS sequence"/>
</dbReference>
<feature type="transmembrane region" description="Helical" evidence="1">
    <location>
        <begin position="192"/>
        <end position="214"/>
    </location>
</feature>
<reference evidence="2 3" key="1">
    <citation type="submission" date="2018-04" db="EMBL/GenBank/DDBJ databases">
        <title>Genomic Encyclopedia of Type Strains, Phase III (KMG-III): the genomes of soil and plant-associated and newly described type strains.</title>
        <authorList>
            <person name="Whitman W."/>
        </authorList>
    </citation>
    <scope>NUCLEOTIDE SEQUENCE [LARGE SCALE GENOMIC DNA]</scope>
    <source>
        <strain evidence="2 3">MA101b</strain>
    </source>
</reference>
<dbReference type="PANTHER" id="PTHR34219:SF3">
    <property type="entry name" value="BLL7967 PROTEIN"/>
    <property type="match status" value="1"/>
</dbReference>
<dbReference type="InterPro" id="IPR005625">
    <property type="entry name" value="PepSY-ass_TM"/>
</dbReference>
<feature type="transmembrane region" description="Helical" evidence="1">
    <location>
        <begin position="148"/>
        <end position="171"/>
    </location>
</feature>
<dbReference type="RefSeq" id="WP_107957146.1">
    <property type="nucleotide sequence ID" value="NZ_QAOG01000002.1"/>
</dbReference>